<dbReference type="EMBL" id="LAZR01010883">
    <property type="protein sequence ID" value="KKM64527.1"/>
    <property type="molecule type" value="Genomic_DNA"/>
</dbReference>
<dbReference type="AlphaFoldDB" id="A0A0F9M5N8"/>
<organism evidence="1">
    <name type="scientific">marine sediment metagenome</name>
    <dbReference type="NCBI Taxonomy" id="412755"/>
    <lineage>
        <taxon>unclassified sequences</taxon>
        <taxon>metagenomes</taxon>
        <taxon>ecological metagenomes</taxon>
    </lineage>
</organism>
<evidence type="ECO:0000313" key="1">
    <source>
        <dbReference type="EMBL" id="KKM64527.1"/>
    </source>
</evidence>
<accession>A0A0F9M5N8</accession>
<sequence>LVGADDEYDAIKITSRAICRPCGAPKWEVMKIEEMKEQGCYTPKPPEDDSYLWN</sequence>
<comment type="caution">
    <text evidence="1">The sequence shown here is derived from an EMBL/GenBank/DDBJ whole genome shotgun (WGS) entry which is preliminary data.</text>
</comment>
<reference evidence="1" key="1">
    <citation type="journal article" date="2015" name="Nature">
        <title>Complex archaea that bridge the gap between prokaryotes and eukaryotes.</title>
        <authorList>
            <person name="Spang A."/>
            <person name="Saw J.H."/>
            <person name="Jorgensen S.L."/>
            <person name="Zaremba-Niedzwiedzka K."/>
            <person name="Martijn J."/>
            <person name="Lind A.E."/>
            <person name="van Eijk R."/>
            <person name="Schleper C."/>
            <person name="Guy L."/>
            <person name="Ettema T.J."/>
        </authorList>
    </citation>
    <scope>NUCLEOTIDE SEQUENCE</scope>
</reference>
<proteinExistence type="predicted"/>
<feature type="non-terminal residue" evidence="1">
    <location>
        <position position="1"/>
    </location>
</feature>
<name>A0A0F9M5N8_9ZZZZ</name>
<gene>
    <name evidence="1" type="ORF">LCGC14_1500420</name>
</gene>
<protein>
    <submittedName>
        <fullName evidence="1">Uncharacterized protein</fullName>
    </submittedName>
</protein>